<name>A0ABX7H249_9BACT</name>
<dbReference type="Proteomes" id="UP000654720">
    <property type="component" value="Chromosome"/>
</dbReference>
<dbReference type="EMBL" id="CP069450">
    <property type="protein sequence ID" value="QRO49081.1"/>
    <property type="molecule type" value="Genomic_DNA"/>
</dbReference>
<dbReference type="Pfam" id="PF13439">
    <property type="entry name" value="Glyco_transf_4"/>
    <property type="match status" value="1"/>
</dbReference>
<dbReference type="Gene3D" id="3.40.50.2000">
    <property type="entry name" value="Glycogen Phosphorylase B"/>
    <property type="match status" value="2"/>
</dbReference>
<dbReference type="SUPFAM" id="SSF53756">
    <property type="entry name" value="UDP-Glycosyltransferase/glycogen phosphorylase"/>
    <property type="match status" value="1"/>
</dbReference>
<proteinExistence type="predicted"/>
<dbReference type="InterPro" id="IPR028098">
    <property type="entry name" value="Glyco_trans_4-like_N"/>
</dbReference>
<keyword evidence="4" id="KW-1185">Reference proteome</keyword>
<dbReference type="RefSeq" id="WP_027201187.1">
    <property type="nucleotide sequence ID" value="NZ_CAMXLP010000081.1"/>
</dbReference>
<evidence type="ECO:0000313" key="3">
    <source>
        <dbReference type="EMBL" id="QRO49081.1"/>
    </source>
</evidence>
<feature type="domain" description="Glycosyltransferase subfamily 4-like N-terminal" evidence="2">
    <location>
        <begin position="16"/>
        <end position="205"/>
    </location>
</feature>
<dbReference type="InterPro" id="IPR001296">
    <property type="entry name" value="Glyco_trans_1"/>
</dbReference>
<reference evidence="3 4" key="1">
    <citation type="submission" date="2021-02" db="EMBL/GenBank/DDBJ databases">
        <title>FDA dAtabase for Regulatory Grade micrObial Sequences (FDA-ARGOS): Supporting development and validation of Infectious Disease Dx tests.</title>
        <authorList>
            <person name="Carlson P."/>
            <person name="Fischbach M."/>
            <person name="Hastie J."/>
            <person name="Bilen M."/>
            <person name="Cheng A."/>
            <person name="Tallon L."/>
            <person name="Sadzewicz L."/>
            <person name="Zhao X."/>
            <person name="Boylan J."/>
            <person name="Ott S."/>
            <person name="Bowen H."/>
            <person name="Vavikolanu K."/>
            <person name="Mehta A."/>
            <person name="Aluvathingal J."/>
            <person name="Nadendla S."/>
            <person name="Yan Y."/>
            <person name="Sichtig H."/>
        </authorList>
    </citation>
    <scope>NUCLEOTIDE SEQUENCE [LARGE SCALE GENOMIC DNA]</scope>
    <source>
        <strain evidence="3 4">FDAARGOS_1229</strain>
    </source>
</reference>
<evidence type="ECO:0000259" key="2">
    <source>
        <dbReference type="Pfam" id="PF13439"/>
    </source>
</evidence>
<organism evidence="3 4">
    <name type="scientific">Butyricimonas virosa</name>
    <dbReference type="NCBI Taxonomy" id="544645"/>
    <lineage>
        <taxon>Bacteria</taxon>
        <taxon>Pseudomonadati</taxon>
        <taxon>Bacteroidota</taxon>
        <taxon>Bacteroidia</taxon>
        <taxon>Bacteroidales</taxon>
        <taxon>Odoribacteraceae</taxon>
        <taxon>Butyricimonas</taxon>
    </lineage>
</organism>
<dbReference type="GeneID" id="93098265"/>
<evidence type="ECO:0000259" key="1">
    <source>
        <dbReference type="Pfam" id="PF00534"/>
    </source>
</evidence>
<feature type="domain" description="Glycosyl transferase family 1" evidence="1">
    <location>
        <begin position="223"/>
        <end position="386"/>
    </location>
</feature>
<gene>
    <name evidence="3" type="ORF">I6J59_14285</name>
</gene>
<evidence type="ECO:0000313" key="4">
    <source>
        <dbReference type="Proteomes" id="UP000654720"/>
    </source>
</evidence>
<sequence length="409" mass="46691">MKILYESDLAGSKYHGMAYRIYQFSKEFTDRGHEVMVVAASYSHTRRINPNVTGRLTNENIDGIQYKWIKTPKYSGNGVGRVLHMLLYNFYLWFYAKKIAREFKPNVVIASGVTPLDFIGCRKIAKKAGAKIFLEVGDLWPLSPIELGGYSPRHPFIKIMQWAENYSYRHTDNVISLLPCVKKYMMEHGLDSDKFNYIPNGIITSEWDASKELSEKMQGVFNKLKKENKFIIGYAGAHGQANDLNTIIDVVAGLKSQDVVLILIGTGQEKEKLVSYTLKHGIDNVYFFPAQEKELIPACLKQMDVLYIGLQKQPLFRFGISPNKMFDYMMASKPIIQAIDAGNNLVQEANCGLYAEPENVEAIARAILKLKMMSTQEREELGRNGHEYVLQNHAYNKLTERYLDLIKQV</sequence>
<dbReference type="PANTHER" id="PTHR12526:SF622">
    <property type="entry name" value="GLYCOSYLTRANSFERASE (GROUP I)"/>
    <property type="match status" value="1"/>
</dbReference>
<dbReference type="PANTHER" id="PTHR12526">
    <property type="entry name" value="GLYCOSYLTRANSFERASE"/>
    <property type="match status" value="1"/>
</dbReference>
<dbReference type="CDD" id="cd03794">
    <property type="entry name" value="GT4_WbuB-like"/>
    <property type="match status" value="1"/>
</dbReference>
<protein>
    <submittedName>
        <fullName evidence="3">Glycosyltransferase family 4 protein</fullName>
    </submittedName>
</protein>
<dbReference type="Pfam" id="PF00534">
    <property type="entry name" value="Glycos_transf_1"/>
    <property type="match status" value="1"/>
</dbReference>
<accession>A0ABX7H249</accession>